<evidence type="ECO:0000256" key="6">
    <source>
        <dbReference type="ARBA" id="ARBA00022741"/>
    </source>
</evidence>
<evidence type="ECO:0000256" key="1">
    <source>
        <dbReference type="ARBA" id="ARBA00004777"/>
    </source>
</evidence>
<keyword evidence="5" id="KW-0436">Ligase</keyword>
<protein>
    <recommendedName>
        <fullName evidence="3">formate--tetrahydrofolate ligase</fullName>
        <ecNumber evidence="3">6.3.4.3</ecNumber>
    </recommendedName>
</protein>
<dbReference type="Proteomes" id="UP000218231">
    <property type="component" value="Unassembled WGS sequence"/>
</dbReference>
<dbReference type="OrthoDB" id="1845775at2759"/>
<accession>A0A2A2JNC0</accession>
<dbReference type="EC" id="6.3.4.3" evidence="3"/>
<dbReference type="FunFam" id="3.40.50.300:FF:001123">
    <property type="entry name" value="C-1-tetrahydrofolate synthase, cytoplasmic isoform X2"/>
    <property type="match status" value="1"/>
</dbReference>
<comment type="pathway">
    <text evidence="1">One-carbon metabolism; tetrahydrofolate interconversion.</text>
</comment>
<comment type="caution">
    <text evidence="8">The sequence shown here is derived from an EMBL/GenBank/DDBJ whole genome shotgun (WGS) entry which is preliminary data.</text>
</comment>
<dbReference type="STRING" id="2018661.A0A2A2JNC0"/>
<dbReference type="Pfam" id="PF01268">
    <property type="entry name" value="FTHFS"/>
    <property type="match status" value="1"/>
</dbReference>
<dbReference type="GO" id="GO:0035999">
    <property type="term" value="P:tetrahydrofolate interconversion"/>
    <property type="evidence" value="ECO:0007669"/>
    <property type="project" value="UniProtKB-UniPathway"/>
</dbReference>
<evidence type="ECO:0000256" key="5">
    <source>
        <dbReference type="ARBA" id="ARBA00022598"/>
    </source>
</evidence>
<proteinExistence type="inferred from homology"/>
<dbReference type="UniPathway" id="UPA00193"/>
<keyword evidence="6" id="KW-0547">Nucleotide-binding</keyword>
<dbReference type="InterPro" id="IPR027417">
    <property type="entry name" value="P-loop_NTPase"/>
</dbReference>
<organism evidence="8 9">
    <name type="scientific">Diploscapter pachys</name>
    <dbReference type="NCBI Taxonomy" id="2018661"/>
    <lineage>
        <taxon>Eukaryota</taxon>
        <taxon>Metazoa</taxon>
        <taxon>Ecdysozoa</taxon>
        <taxon>Nematoda</taxon>
        <taxon>Chromadorea</taxon>
        <taxon>Rhabditida</taxon>
        <taxon>Rhabditina</taxon>
        <taxon>Rhabditomorpha</taxon>
        <taxon>Rhabditoidea</taxon>
        <taxon>Rhabditidae</taxon>
        <taxon>Diploscapter</taxon>
    </lineage>
</organism>
<dbReference type="Gene3D" id="3.10.410.10">
    <property type="entry name" value="Formyltetrahydrofolate synthetase, domain 3"/>
    <property type="match status" value="1"/>
</dbReference>
<dbReference type="FunFam" id="3.40.50.300:FF:000245">
    <property type="entry name" value="C-1-tetrahydrofolate synthase, cytoplasmic"/>
    <property type="match status" value="1"/>
</dbReference>
<keyword evidence="9" id="KW-1185">Reference proteome</keyword>
<dbReference type="AlphaFoldDB" id="A0A2A2JNC0"/>
<dbReference type="Gene3D" id="3.40.50.300">
    <property type="entry name" value="P-loop containing nucleotide triphosphate hydrolases"/>
    <property type="match status" value="2"/>
</dbReference>
<dbReference type="FunFam" id="3.10.410.10:FF:000001">
    <property type="entry name" value="Putative formate--tetrahydrofolate ligase"/>
    <property type="match status" value="1"/>
</dbReference>
<dbReference type="InterPro" id="IPR020628">
    <property type="entry name" value="Formate_THF_ligase_CS"/>
</dbReference>
<reference evidence="8 9" key="1">
    <citation type="journal article" date="2017" name="Curr. Biol.">
        <title>Genome architecture and evolution of a unichromosomal asexual nematode.</title>
        <authorList>
            <person name="Fradin H."/>
            <person name="Zegar C."/>
            <person name="Gutwein M."/>
            <person name="Lucas J."/>
            <person name="Kovtun M."/>
            <person name="Corcoran D."/>
            <person name="Baugh L.R."/>
            <person name="Kiontke K."/>
            <person name="Gunsalus K."/>
            <person name="Fitch D.H."/>
            <person name="Piano F."/>
        </authorList>
    </citation>
    <scope>NUCLEOTIDE SEQUENCE [LARGE SCALE GENOMIC DNA]</scope>
    <source>
        <strain evidence="8">PF1309</strain>
    </source>
</reference>
<sequence>MSVGKWNIEILKPEHKTPVPSDIQISRAQPPKDIHQVARECGILEEEIELYGKKKAKVSLDIIKRLEKQHDGRYVVVVGITPTPLGEGKSTTTIGLAQALGARLGINTFACMRQPSQGPTFGIKGGAAGGGYAQVIPMEEFNLHLTGDIHAITAANNLLAAAIDARMFHESTQSDEALFNRLCPQNKQGVRPLSAVQKRRLERLGIPVVDDANKLSVEDRKRFSRLNIDPDHITWHRVLDTNDRFLRKIQIGLGDAEKAHSRETRFDIAVASELMAILALTRSLADMRKQIAKIVIGTDKESNPVTADDVGVTDALTVLMRDTVKPNLMQTLEGTPVFVHAGPFANIAHGASSILADMVALKLVGEKGFVVTEAGFGADIGMEKFFNIKCRQSGLVPSAVVLVATVRALKMHGGGPPVVAGAPLKHEYTEENLELLEAGCDSNLRKQIENVAYFGIPVIVSVNQFATDTDKELNMVVEKAKKYGAYDAVIANHWAKGGEGALDLANALLKATEKPANFKFLYPLEMSLEDKIRTIAQKIYGAKDIELSEKAKKKIELYTKQGFGKLPICMAKTQLSLSHDPTKKGAPKDFMLPVRDVSASVGAGFIFPLCGDIMTMPGLNTRPCFYDITIDPETEIIDGLF</sequence>
<dbReference type="GO" id="GO:0005524">
    <property type="term" value="F:ATP binding"/>
    <property type="evidence" value="ECO:0007669"/>
    <property type="project" value="UniProtKB-KW"/>
</dbReference>
<evidence type="ECO:0000256" key="3">
    <source>
        <dbReference type="ARBA" id="ARBA00012295"/>
    </source>
</evidence>
<evidence type="ECO:0000256" key="2">
    <source>
        <dbReference type="ARBA" id="ARBA00011738"/>
    </source>
</evidence>
<evidence type="ECO:0000256" key="7">
    <source>
        <dbReference type="ARBA" id="ARBA00022840"/>
    </source>
</evidence>
<dbReference type="EMBL" id="LIAE01010318">
    <property type="protein sequence ID" value="PAV63306.1"/>
    <property type="molecule type" value="Genomic_DNA"/>
</dbReference>
<keyword evidence="7" id="KW-0067">ATP-binding</keyword>
<dbReference type="PROSITE" id="PS00721">
    <property type="entry name" value="FTHFS_1"/>
    <property type="match status" value="1"/>
</dbReference>
<dbReference type="HAMAP" id="MF_01543">
    <property type="entry name" value="FTHFS"/>
    <property type="match status" value="1"/>
</dbReference>
<dbReference type="Gene3D" id="1.10.8.770">
    <property type="match status" value="1"/>
</dbReference>
<evidence type="ECO:0000313" key="9">
    <source>
        <dbReference type="Proteomes" id="UP000218231"/>
    </source>
</evidence>
<dbReference type="CDD" id="cd00477">
    <property type="entry name" value="FTHFS"/>
    <property type="match status" value="1"/>
</dbReference>
<name>A0A2A2JNC0_9BILA</name>
<keyword evidence="4" id="KW-0554">One-carbon metabolism</keyword>
<dbReference type="GO" id="GO:0004329">
    <property type="term" value="F:formate-tetrahydrofolate ligase activity"/>
    <property type="evidence" value="ECO:0007669"/>
    <property type="project" value="UniProtKB-EC"/>
</dbReference>
<comment type="subunit">
    <text evidence="2">Homodimer.</text>
</comment>
<evidence type="ECO:0000313" key="8">
    <source>
        <dbReference type="EMBL" id="PAV63306.1"/>
    </source>
</evidence>
<evidence type="ECO:0000256" key="4">
    <source>
        <dbReference type="ARBA" id="ARBA00022563"/>
    </source>
</evidence>
<dbReference type="InterPro" id="IPR000559">
    <property type="entry name" value="Formate_THF_ligase"/>
</dbReference>
<dbReference type="SUPFAM" id="SSF52540">
    <property type="entry name" value="P-loop containing nucleoside triphosphate hydrolases"/>
    <property type="match status" value="1"/>
</dbReference>
<dbReference type="PROSITE" id="PS00722">
    <property type="entry name" value="FTHFS_2"/>
    <property type="match status" value="1"/>
</dbReference>
<gene>
    <name evidence="8" type="ORF">WR25_02412</name>
</gene>